<name>A0A9P4K3Q6_9PLEO</name>
<dbReference type="Pfam" id="PF17111">
    <property type="entry name" value="PigL_N"/>
    <property type="match status" value="1"/>
</dbReference>
<dbReference type="PANTHER" id="PTHR10039">
    <property type="entry name" value="AMELOGENIN"/>
    <property type="match status" value="1"/>
</dbReference>
<dbReference type="Pfam" id="PF24883">
    <property type="entry name" value="NPHP3_N"/>
    <property type="match status" value="1"/>
</dbReference>
<feature type="coiled-coil region" evidence="2">
    <location>
        <begin position="31"/>
        <end position="58"/>
    </location>
</feature>
<dbReference type="Proteomes" id="UP000800093">
    <property type="component" value="Unassembled WGS sequence"/>
</dbReference>
<accession>A0A9P4K3Q6</accession>
<sequence length="411" mass="46603">MDGLSNAASILAVVELSAKVVSLCYQYSVAVKDAKMDIERLQKKVTDIKNVLGEVQRLLDKQDKSQLSSTRKLLDSLKECSQHLQGLKAQLEPGGARKAMQRVGLRSLKWPFTSKQVEKIVASLEQYQCTFGLALQVDQTGLVLGIDQKLNRVNQKTDTLLSKINIVKMPIATGASFDSHEDEHKSRCLHNTRVELLDQIIRWTKDHNGKPIFWLNGMAGTGKSTIARTVAQLSANQQLLGASFFFKRGEGERGNATRFFTTIATELMIRVPEIRPHIRWAIDDDPGIYQKALKDQFEKLLFQPLSKVVLLQPLELVVVVDALDECERDDDIRAILQLLSRAKGLKPVSLRIFVTSRPELHVRLGFKQMPDGTYEDLILHEVSRETIEHDIRVYFEHELTRTRQERSLPLD</sequence>
<evidence type="ECO:0000259" key="3">
    <source>
        <dbReference type="PROSITE" id="PS50837"/>
    </source>
</evidence>
<evidence type="ECO:0000256" key="1">
    <source>
        <dbReference type="ARBA" id="ARBA00022737"/>
    </source>
</evidence>
<dbReference type="InterPro" id="IPR027417">
    <property type="entry name" value="P-loop_NTPase"/>
</dbReference>
<dbReference type="AlphaFoldDB" id="A0A9P4K3Q6"/>
<dbReference type="EMBL" id="ML986641">
    <property type="protein sequence ID" value="KAF2262389.1"/>
    <property type="molecule type" value="Genomic_DNA"/>
</dbReference>
<reference evidence="5" key="1">
    <citation type="journal article" date="2020" name="Stud. Mycol.">
        <title>101 Dothideomycetes genomes: A test case for predicting lifestyles and emergence of pathogens.</title>
        <authorList>
            <person name="Haridas S."/>
            <person name="Albert R."/>
            <person name="Binder M."/>
            <person name="Bloem J."/>
            <person name="LaButti K."/>
            <person name="Salamov A."/>
            <person name="Andreopoulos B."/>
            <person name="Baker S."/>
            <person name="Barry K."/>
            <person name="Bills G."/>
            <person name="Bluhm B."/>
            <person name="Cannon C."/>
            <person name="Castanera R."/>
            <person name="Culley D."/>
            <person name="Daum C."/>
            <person name="Ezra D."/>
            <person name="Gonzalez J."/>
            <person name="Henrissat B."/>
            <person name="Kuo A."/>
            <person name="Liang C."/>
            <person name="Lipzen A."/>
            <person name="Lutzoni F."/>
            <person name="Magnuson J."/>
            <person name="Mondo S."/>
            <person name="Nolan M."/>
            <person name="Ohm R."/>
            <person name="Pangilinan J."/>
            <person name="Park H.-J."/>
            <person name="Ramirez L."/>
            <person name="Alfaro M."/>
            <person name="Sun H."/>
            <person name="Tritt A."/>
            <person name="Yoshinaga Y."/>
            <person name="Zwiers L.-H."/>
            <person name="Turgeon B."/>
            <person name="Goodwin S."/>
            <person name="Spatafora J."/>
            <person name="Crous P."/>
            <person name="Grigoriev I."/>
        </authorList>
    </citation>
    <scope>NUCLEOTIDE SEQUENCE [LARGE SCALE GENOMIC DNA]</scope>
    <source>
        <strain evidence="5">CBS 304.66</strain>
    </source>
</reference>
<dbReference type="SUPFAM" id="SSF52540">
    <property type="entry name" value="P-loop containing nucleoside triphosphate hydrolases"/>
    <property type="match status" value="1"/>
</dbReference>
<dbReference type="OrthoDB" id="674604at2759"/>
<organism evidence="4 5">
    <name type="scientific">Lojkania enalia</name>
    <dbReference type="NCBI Taxonomy" id="147567"/>
    <lineage>
        <taxon>Eukaryota</taxon>
        <taxon>Fungi</taxon>
        <taxon>Dikarya</taxon>
        <taxon>Ascomycota</taxon>
        <taxon>Pezizomycotina</taxon>
        <taxon>Dothideomycetes</taxon>
        <taxon>Pleosporomycetidae</taxon>
        <taxon>Pleosporales</taxon>
        <taxon>Pleosporales incertae sedis</taxon>
        <taxon>Lojkania</taxon>
    </lineage>
</organism>
<protein>
    <recommendedName>
        <fullName evidence="3">NACHT domain-containing protein</fullName>
    </recommendedName>
</protein>
<evidence type="ECO:0000313" key="5">
    <source>
        <dbReference type="Proteomes" id="UP000800093"/>
    </source>
</evidence>
<dbReference type="InterPro" id="IPR031348">
    <property type="entry name" value="PigL_N"/>
</dbReference>
<dbReference type="PROSITE" id="PS50837">
    <property type="entry name" value="NACHT"/>
    <property type="match status" value="1"/>
</dbReference>
<keyword evidence="5" id="KW-1185">Reference proteome</keyword>
<comment type="caution">
    <text evidence="4">The sequence shown here is derived from an EMBL/GenBank/DDBJ whole genome shotgun (WGS) entry which is preliminary data.</text>
</comment>
<evidence type="ECO:0000313" key="4">
    <source>
        <dbReference type="EMBL" id="KAF2262389.1"/>
    </source>
</evidence>
<dbReference type="InterPro" id="IPR056884">
    <property type="entry name" value="NPHP3-like_N"/>
</dbReference>
<keyword evidence="2" id="KW-0175">Coiled coil</keyword>
<evidence type="ECO:0000256" key="2">
    <source>
        <dbReference type="SAM" id="Coils"/>
    </source>
</evidence>
<dbReference type="Gene3D" id="3.40.50.300">
    <property type="entry name" value="P-loop containing nucleotide triphosphate hydrolases"/>
    <property type="match status" value="1"/>
</dbReference>
<dbReference type="PANTHER" id="PTHR10039:SF16">
    <property type="entry name" value="GPI INOSITOL-DEACYLASE"/>
    <property type="match status" value="1"/>
</dbReference>
<proteinExistence type="predicted"/>
<dbReference type="InterPro" id="IPR007111">
    <property type="entry name" value="NACHT_NTPase"/>
</dbReference>
<feature type="domain" description="NACHT" evidence="3">
    <location>
        <begin position="211"/>
        <end position="358"/>
    </location>
</feature>
<keyword evidence="1" id="KW-0677">Repeat</keyword>
<gene>
    <name evidence="4" type="ORF">CC78DRAFT_320356</name>
</gene>